<dbReference type="Pfam" id="PF00535">
    <property type="entry name" value="Glycos_transf_2"/>
    <property type="match status" value="1"/>
</dbReference>
<dbReference type="SUPFAM" id="SSF53448">
    <property type="entry name" value="Nucleotide-diphospho-sugar transferases"/>
    <property type="match status" value="1"/>
</dbReference>
<organism evidence="2 3">
    <name type="scientific">Limosilactobacillus reuteri CF48-3A</name>
    <dbReference type="NCBI Taxonomy" id="525341"/>
    <lineage>
        <taxon>Bacteria</taxon>
        <taxon>Bacillati</taxon>
        <taxon>Bacillota</taxon>
        <taxon>Bacilli</taxon>
        <taxon>Lactobacillales</taxon>
        <taxon>Lactobacillaceae</taxon>
        <taxon>Limosilactobacillus</taxon>
    </lineage>
</organism>
<dbReference type="PANTHER" id="PTHR22916">
    <property type="entry name" value="GLYCOSYLTRANSFERASE"/>
    <property type="match status" value="1"/>
</dbReference>
<keyword evidence="2" id="KW-0328">Glycosyltransferase</keyword>
<dbReference type="AlphaFoldDB" id="A0A8D9RZD4"/>
<comment type="caution">
    <text evidence="2">The sequence shown here is derived from an EMBL/GenBank/DDBJ whole genome shotgun (WGS) entry which is preliminary data.</text>
</comment>
<accession>A0A8D9RZD4</accession>
<gene>
    <name evidence="2" type="ORF">HMPREF0534_0708</name>
</gene>
<dbReference type="PANTHER" id="PTHR22916:SF67">
    <property type="entry name" value="COLANIC ACID BIOSYNTHESIS GLYCOSYL TRANSFERASE WCAE-RELATED"/>
    <property type="match status" value="1"/>
</dbReference>
<protein>
    <submittedName>
        <fullName evidence="2">Glycosyltransferase, group 2 family protein</fullName>
        <ecNumber evidence="2">2.4.-.-</ecNumber>
    </submittedName>
</protein>
<reference evidence="2 3" key="1">
    <citation type="submission" date="2009-01" db="EMBL/GenBank/DDBJ databases">
        <authorList>
            <person name="Qin X."/>
            <person name="Bachman B."/>
            <person name="Battles P."/>
            <person name="Bell A."/>
            <person name="Bess C."/>
            <person name="Bickham C."/>
            <person name="Chaboub L."/>
            <person name="Chen D."/>
            <person name="Coyle M."/>
            <person name="Deiros D.R."/>
            <person name="Dinh H."/>
            <person name="Forbes L."/>
            <person name="Fowler G."/>
            <person name="Francisco L."/>
            <person name="Fu Q."/>
            <person name="Gubbala S."/>
            <person name="Hale W."/>
            <person name="Han Y."/>
            <person name="Hemphill L."/>
            <person name="Highlander S.K."/>
            <person name="Hirani K."/>
            <person name="Hogues M."/>
            <person name="Jackson L."/>
            <person name="Jakkamsetti A."/>
            <person name="Javaid M."/>
            <person name="Jiang H."/>
            <person name="Korchina V."/>
            <person name="Kovar C."/>
            <person name="Lara F."/>
            <person name="Lee S."/>
            <person name="Mata R."/>
            <person name="Mathew T."/>
            <person name="Moen C."/>
            <person name="Morales K."/>
            <person name="Munidasa M."/>
            <person name="Nazareth L."/>
            <person name="Ngo R."/>
            <person name="Nguyen L."/>
            <person name="Okwuonu G."/>
            <person name="Ongeri F."/>
            <person name="Patil S."/>
            <person name="Petrosino J."/>
            <person name="Pham C."/>
            <person name="Pham P."/>
            <person name="Pu L.-L."/>
            <person name="Puazo M."/>
            <person name="Raj R."/>
            <person name="Reid J."/>
            <person name="Rouhana J."/>
            <person name="Saada N."/>
            <person name="Shang Y."/>
            <person name="Simmons D."/>
            <person name="Thornton R."/>
            <person name="Warren J."/>
            <person name="Weissenberger G."/>
            <person name="Zhang J."/>
            <person name="Zhang L."/>
            <person name="Zhou C."/>
            <person name="Zhu D."/>
            <person name="Muzny D."/>
            <person name="Worley K."/>
            <person name="Gibbs R."/>
        </authorList>
    </citation>
    <scope>NUCLEOTIDE SEQUENCE [LARGE SCALE GENOMIC DNA]</scope>
    <source>
        <strain evidence="2 3">CF48-3A</strain>
    </source>
</reference>
<dbReference type="Gene3D" id="3.90.550.10">
    <property type="entry name" value="Spore Coat Polysaccharide Biosynthesis Protein SpsA, Chain A"/>
    <property type="match status" value="1"/>
</dbReference>
<dbReference type="InterPro" id="IPR001173">
    <property type="entry name" value="Glyco_trans_2-like"/>
</dbReference>
<proteinExistence type="predicted"/>
<evidence type="ECO:0000259" key="1">
    <source>
        <dbReference type="Pfam" id="PF00535"/>
    </source>
</evidence>
<dbReference type="CDD" id="cd00761">
    <property type="entry name" value="Glyco_tranf_GTA_type"/>
    <property type="match status" value="1"/>
</dbReference>
<dbReference type="EC" id="2.4.-.-" evidence="2"/>
<name>A0A8D9RZD4_LIMRT</name>
<evidence type="ECO:0000313" key="2">
    <source>
        <dbReference type="EMBL" id="EEI65964.1"/>
    </source>
</evidence>
<dbReference type="RefSeq" id="WP_003671610.1">
    <property type="nucleotide sequence ID" value="NZ_GG693673.1"/>
</dbReference>
<dbReference type="GO" id="GO:0016757">
    <property type="term" value="F:glycosyltransferase activity"/>
    <property type="evidence" value="ECO:0007669"/>
    <property type="project" value="UniProtKB-KW"/>
</dbReference>
<dbReference type="InterPro" id="IPR029044">
    <property type="entry name" value="Nucleotide-diphossugar_trans"/>
</dbReference>
<dbReference type="EMBL" id="ACHG01000072">
    <property type="protein sequence ID" value="EEI65964.1"/>
    <property type="molecule type" value="Genomic_DNA"/>
</dbReference>
<keyword evidence="2" id="KW-0808">Transferase</keyword>
<evidence type="ECO:0000313" key="3">
    <source>
        <dbReference type="Proteomes" id="UP000003419"/>
    </source>
</evidence>
<sequence length="299" mass="34990">MENLENKLLTIVTITYNRRNFLKELYQSLLNQTSMNFKWLVIDDGSEDGTSDYINTIAKSNNLFQISLVQNKNIGKYKEINRVLSMINTTLTIFIDSDDYLVSNGVDMIEHTYQKYCKNHEIGSFIFERGDGNEQIPMHKIDREFIDRRYYYLVKHKKYGDYSDVFVTDAVKEFRFPEFENEKFMSEGPLYYWFSKKYLSVFVPKILTVGAYRNGGLTKNIRRNQIKNYNGTLYETNLYLGRDTPLFFRIKEATLYNYVSLYSPKSYSSAVSLSDHKSILLLTLIPSIVVVSISKLKGI</sequence>
<dbReference type="Proteomes" id="UP000003419">
    <property type="component" value="Unassembled WGS sequence"/>
</dbReference>
<feature type="domain" description="Glycosyltransferase 2-like" evidence="1">
    <location>
        <begin position="10"/>
        <end position="161"/>
    </location>
</feature>